<proteinExistence type="predicted"/>
<comment type="caution">
    <text evidence="1">The sequence shown here is derived from an EMBL/GenBank/DDBJ whole genome shotgun (WGS) entry which is preliminary data.</text>
</comment>
<dbReference type="Proteomes" id="UP001056120">
    <property type="component" value="Linkage Group LG27"/>
</dbReference>
<protein>
    <submittedName>
        <fullName evidence="1">Uncharacterized protein</fullName>
    </submittedName>
</protein>
<evidence type="ECO:0000313" key="2">
    <source>
        <dbReference type="Proteomes" id="UP001056120"/>
    </source>
</evidence>
<evidence type="ECO:0000313" key="1">
    <source>
        <dbReference type="EMBL" id="KAI3687493.1"/>
    </source>
</evidence>
<reference evidence="2" key="1">
    <citation type="journal article" date="2022" name="Mol. Ecol. Resour.">
        <title>The genomes of chicory, endive, great burdock and yacon provide insights into Asteraceae palaeo-polyploidization history and plant inulin production.</title>
        <authorList>
            <person name="Fan W."/>
            <person name="Wang S."/>
            <person name="Wang H."/>
            <person name="Wang A."/>
            <person name="Jiang F."/>
            <person name="Liu H."/>
            <person name="Zhao H."/>
            <person name="Xu D."/>
            <person name="Zhang Y."/>
        </authorList>
    </citation>
    <scope>NUCLEOTIDE SEQUENCE [LARGE SCALE GENOMIC DNA]</scope>
    <source>
        <strain evidence="2">cv. Yunnan</strain>
    </source>
</reference>
<gene>
    <name evidence="1" type="ORF">L1987_81190</name>
</gene>
<name>A0ACB8YPY9_9ASTR</name>
<organism evidence="1 2">
    <name type="scientific">Smallanthus sonchifolius</name>
    <dbReference type="NCBI Taxonomy" id="185202"/>
    <lineage>
        <taxon>Eukaryota</taxon>
        <taxon>Viridiplantae</taxon>
        <taxon>Streptophyta</taxon>
        <taxon>Embryophyta</taxon>
        <taxon>Tracheophyta</taxon>
        <taxon>Spermatophyta</taxon>
        <taxon>Magnoliopsida</taxon>
        <taxon>eudicotyledons</taxon>
        <taxon>Gunneridae</taxon>
        <taxon>Pentapetalae</taxon>
        <taxon>asterids</taxon>
        <taxon>campanulids</taxon>
        <taxon>Asterales</taxon>
        <taxon>Asteraceae</taxon>
        <taxon>Asteroideae</taxon>
        <taxon>Heliantheae alliance</taxon>
        <taxon>Millerieae</taxon>
        <taxon>Smallanthus</taxon>
    </lineage>
</organism>
<reference evidence="1 2" key="2">
    <citation type="journal article" date="2022" name="Mol. Ecol. Resour.">
        <title>The genomes of chicory, endive, great burdock and yacon provide insights into Asteraceae paleo-polyploidization history and plant inulin production.</title>
        <authorList>
            <person name="Fan W."/>
            <person name="Wang S."/>
            <person name="Wang H."/>
            <person name="Wang A."/>
            <person name="Jiang F."/>
            <person name="Liu H."/>
            <person name="Zhao H."/>
            <person name="Xu D."/>
            <person name="Zhang Y."/>
        </authorList>
    </citation>
    <scope>NUCLEOTIDE SEQUENCE [LARGE SCALE GENOMIC DNA]</scope>
    <source>
        <strain evidence="2">cv. Yunnan</strain>
        <tissue evidence="1">Leaves</tissue>
    </source>
</reference>
<keyword evidence="2" id="KW-1185">Reference proteome</keyword>
<dbReference type="EMBL" id="CM042044">
    <property type="protein sequence ID" value="KAI3687493.1"/>
    <property type="molecule type" value="Genomic_DNA"/>
</dbReference>
<sequence length="155" mass="17184">MHAYTGSSPDHQLDELIARLLRTKLRNLQQQCCKSDLGNEESQHHVFNKRECGIPLVYDTTTGIVVASLGIDQSSLGVLPLEEFSTSTTCNSSPSCAPEAYLKTGKYSLSVNNKASTYVKWLRLWSQKNSNAWSSSPMGAPQTYHKTSTISIDRE</sequence>
<accession>A0ACB8YPY9</accession>